<evidence type="ECO:0000313" key="1">
    <source>
        <dbReference type="EMBL" id="QKX60448.1"/>
    </source>
</evidence>
<keyword evidence="2" id="KW-1185">Reference proteome</keyword>
<name>A0A7H8R346_TALRU</name>
<dbReference type="AlphaFoldDB" id="A0A7H8R346"/>
<organism evidence="1 2">
    <name type="scientific">Talaromyces rugulosus</name>
    <name type="common">Penicillium rugulosum</name>
    <dbReference type="NCBI Taxonomy" id="121627"/>
    <lineage>
        <taxon>Eukaryota</taxon>
        <taxon>Fungi</taxon>
        <taxon>Dikarya</taxon>
        <taxon>Ascomycota</taxon>
        <taxon>Pezizomycotina</taxon>
        <taxon>Eurotiomycetes</taxon>
        <taxon>Eurotiomycetidae</taxon>
        <taxon>Eurotiales</taxon>
        <taxon>Trichocomaceae</taxon>
        <taxon>Talaromyces</taxon>
        <taxon>Talaromyces sect. Islandici</taxon>
    </lineage>
</organism>
<dbReference type="Proteomes" id="UP000509510">
    <property type="component" value="Chromosome IV"/>
</dbReference>
<gene>
    <name evidence="1" type="ORF">TRUGW13939_07593</name>
</gene>
<dbReference type="EMBL" id="CP055901">
    <property type="protein sequence ID" value="QKX60448.1"/>
    <property type="molecule type" value="Genomic_DNA"/>
</dbReference>
<dbReference type="RefSeq" id="XP_035346625.1">
    <property type="nucleotide sequence ID" value="XM_035490732.1"/>
</dbReference>
<reference evidence="2" key="1">
    <citation type="submission" date="2020-06" db="EMBL/GenBank/DDBJ databases">
        <title>A chromosome-scale genome assembly of Talaromyces rugulosus W13939.</title>
        <authorList>
            <person name="Wang B."/>
            <person name="Guo L."/>
            <person name="Ye K."/>
            <person name="Wang L."/>
        </authorList>
    </citation>
    <scope>NUCLEOTIDE SEQUENCE [LARGE SCALE GENOMIC DNA]</scope>
    <source>
        <strain evidence="2">W13939</strain>
    </source>
</reference>
<protein>
    <submittedName>
        <fullName evidence="1">Uncharacterized protein</fullName>
    </submittedName>
</protein>
<accession>A0A7H8R346</accession>
<evidence type="ECO:0000313" key="2">
    <source>
        <dbReference type="Proteomes" id="UP000509510"/>
    </source>
</evidence>
<sequence>MPRKILRNVGYGWPFCGPCIACGGQTLITIRTDVVFLEHEEWKHFTNTPTREDEEPDMAPSTLVQAKDIESMYIDGEPWMWTTFYRAIIHRLDIDHLGISGITQGFMEFNLAPVPQVPRDPLKARIGDPYDNPIGYLVHAHCWLLVDRVVGMELVDTHLAIFVKAVARFWAENIEICWVLPVDNCNDKIDRQIWELEHYEKTDAPSSMWKNPAIVPEIQSIIEKATQTRCTDDRSQHVQPSMVSQIPLEVAIQITDMTKRASISDARNLLTAFGWRLPDSYWKNCSRMDLIFEYNDLDESDHPVDWQLLGLATEELLGDSDWYDKSGLKTRRRVFQRLGQIKAIFLDLIKKDETDHVFRRRLSRRKNFA</sequence>
<dbReference type="KEGG" id="trg:TRUGW13939_07593"/>
<dbReference type="OrthoDB" id="4524525at2759"/>
<proteinExistence type="predicted"/>
<dbReference type="GeneID" id="55995084"/>